<proteinExistence type="predicted"/>
<protein>
    <submittedName>
        <fullName evidence="2">Phospholipase D family protein</fullName>
    </submittedName>
</protein>
<comment type="caution">
    <text evidence="2">The sequence shown here is derived from an EMBL/GenBank/DDBJ whole genome shotgun (WGS) entry which is preliminary data.</text>
</comment>
<sequence>MGLVGSQIVCSRPKWPEVNMDYTIPITVPTRDGGEEVAIDLELAMVKSWPTFVDYFGDARVLRAVTYSQSPQIIHQLFASNDLDLEQLEVVVGDYRQAEYRKDLQGDLDLAKHLTHLLEEDQLNLYTLDKRVTLHSKLYLAENRDGSRTVVFGSPNLSKQAWSGNQTNLVVVFRTNGDSIIDEYADRLYEAHREECELFMKDLTEQLAETDDPEERDRVYDLWVDGTVPSDNPTGDLHRRIVEMFDEDDERVRRVNVVSEAEEAEEVVALQADGSGDVEATDVQPDRQMRLSPQGLEEPVKQAESTLSRHNVSVKPTELRGSAAGFDRYLRRFNDDFPTMWVNREKELVRMQLDNTTLEMTAPLPDDPEEVSEALAHIEEYIETVDRFGDAKRSEETMAHFYEAVIYVFWAPFANYFAQEYANRDGAELDKDLPFLYIHGQNDSGKGMFLRFAANLISSGVVAEPVEGQQFTKDAIERCRSSNTVFPFLVDDVDKDRVERDIIKTYWTGAWDGSVAFPTFVFTSNDGNPKSEYRTRMKMLEFDVVFDVEGHEREETARLIKERNQLFPWFAHLLFQKQITLPDQDDKLAVAREVFRELYEYANREPPVYFPNDGPAERIYDHGRRKWRQAYQTGLFTIEEKNDILLADFSENLDGYAVFKYDKVVPSTIRTEVQKTRIQFDQPERFYEWTGIEPKSTGWWGRIWK</sequence>
<dbReference type="RefSeq" id="WP_379704114.1">
    <property type="nucleotide sequence ID" value="NZ_JBHTAT010000001.1"/>
</dbReference>
<dbReference type="EMBL" id="JBHTAT010000001">
    <property type="protein sequence ID" value="MFC7255811.1"/>
    <property type="molecule type" value="Genomic_DNA"/>
</dbReference>
<dbReference type="InterPro" id="IPR001736">
    <property type="entry name" value="PLipase_D/transphosphatidylase"/>
</dbReference>
<dbReference type="PROSITE" id="PS50035">
    <property type="entry name" value="PLD"/>
    <property type="match status" value="1"/>
</dbReference>
<dbReference type="CDD" id="cd09117">
    <property type="entry name" value="PLDc_Bfil_DEXD_like"/>
    <property type="match status" value="1"/>
</dbReference>
<dbReference type="AlphaFoldDB" id="A0ABD5ZZH8"/>
<evidence type="ECO:0000259" key="1">
    <source>
        <dbReference type="PROSITE" id="PS50035"/>
    </source>
</evidence>
<gene>
    <name evidence="2" type="ORF">ACFQKE_11000</name>
</gene>
<keyword evidence="3" id="KW-1185">Reference proteome</keyword>
<accession>A0ABD5ZZH8</accession>
<evidence type="ECO:0000313" key="3">
    <source>
        <dbReference type="Proteomes" id="UP001596434"/>
    </source>
</evidence>
<dbReference type="Gene3D" id="3.30.870.10">
    <property type="entry name" value="Endonuclease Chain A"/>
    <property type="match status" value="1"/>
</dbReference>
<reference evidence="2 3" key="1">
    <citation type="journal article" date="2019" name="Int. J. Syst. Evol. Microbiol.">
        <title>The Global Catalogue of Microorganisms (GCM) 10K type strain sequencing project: providing services to taxonomists for standard genome sequencing and annotation.</title>
        <authorList>
            <consortium name="The Broad Institute Genomics Platform"/>
            <consortium name="The Broad Institute Genome Sequencing Center for Infectious Disease"/>
            <person name="Wu L."/>
            <person name="Ma J."/>
        </authorList>
    </citation>
    <scope>NUCLEOTIDE SEQUENCE [LARGE SCALE GENOMIC DNA]</scope>
    <source>
        <strain evidence="2 3">GX21</strain>
    </source>
</reference>
<dbReference type="Proteomes" id="UP001596434">
    <property type="component" value="Unassembled WGS sequence"/>
</dbReference>
<name>A0ABD5ZZH8_9EURY</name>
<organism evidence="2 3">
    <name type="scientific">Haloplanus litoreus</name>
    <dbReference type="NCBI Taxonomy" id="767515"/>
    <lineage>
        <taxon>Archaea</taxon>
        <taxon>Methanobacteriati</taxon>
        <taxon>Methanobacteriota</taxon>
        <taxon>Stenosarchaea group</taxon>
        <taxon>Halobacteria</taxon>
        <taxon>Halobacteriales</taxon>
        <taxon>Haloferacaceae</taxon>
        <taxon>Haloplanus</taxon>
    </lineage>
</organism>
<evidence type="ECO:0000313" key="2">
    <source>
        <dbReference type="EMBL" id="MFC7255811.1"/>
    </source>
</evidence>
<feature type="domain" description="PLD phosphodiesterase" evidence="1">
    <location>
        <begin position="130"/>
        <end position="161"/>
    </location>
</feature>